<dbReference type="PROSITE" id="PS00086">
    <property type="entry name" value="CYTOCHROME_P450"/>
    <property type="match status" value="1"/>
</dbReference>
<dbReference type="GO" id="GO:0004497">
    <property type="term" value="F:monooxygenase activity"/>
    <property type="evidence" value="ECO:0007669"/>
    <property type="project" value="UniProtKB-KW"/>
</dbReference>
<feature type="binding site" description="axial binding residue" evidence="6">
    <location>
        <position position="463"/>
    </location>
    <ligand>
        <name>heme</name>
        <dbReference type="ChEBI" id="CHEBI:30413"/>
    </ligand>
    <ligandPart>
        <name>Fe</name>
        <dbReference type="ChEBI" id="CHEBI:18248"/>
    </ligandPart>
</feature>
<dbReference type="PANTHER" id="PTHR24305">
    <property type="entry name" value="CYTOCHROME P450"/>
    <property type="match status" value="1"/>
</dbReference>
<dbReference type="InterPro" id="IPR050121">
    <property type="entry name" value="Cytochrome_P450_monoxygenase"/>
</dbReference>
<keyword evidence="7" id="KW-0560">Oxidoreductase</keyword>
<reference evidence="9 10" key="1">
    <citation type="submission" date="2018-11" db="EMBL/GenBank/DDBJ databases">
        <title>Genome sequence and assembly of Colletotrichum spinosum.</title>
        <authorList>
            <person name="Gan P."/>
            <person name="Shirasu K."/>
        </authorList>
    </citation>
    <scope>NUCLEOTIDE SEQUENCE [LARGE SCALE GENOMIC DNA]</scope>
    <source>
        <strain evidence="9 10">CBS 515.97</strain>
    </source>
</reference>
<evidence type="ECO:0000256" key="8">
    <source>
        <dbReference type="SAM" id="Phobius"/>
    </source>
</evidence>
<dbReference type="SUPFAM" id="SSF48264">
    <property type="entry name" value="Cytochrome P450"/>
    <property type="match status" value="1"/>
</dbReference>
<dbReference type="Gene3D" id="1.10.630.10">
    <property type="entry name" value="Cytochrome P450"/>
    <property type="match status" value="1"/>
</dbReference>
<organism evidence="9 10">
    <name type="scientific">Colletotrichum spinosum</name>
    <dbReference type="NCBI Taxonomy" id="1347390"/>
    <lineage>
        <taxon>Eukaryota</taxon>
        <taxon>Fungi</taxon>
        <taxon>Dikarya</taxon>
        <taxon>Ascomycota</taxon>
        <taxon>Pezizomycotina</taxon>
        <taxon>Sordariomycetes</taxon>
        <taxon>Hypocreomycetidae</taxon>
        <taxon>Glomerellales</taxon>
        <taxon>Glomerellaceae</taxon>
        <taxon>Colletotrichum</taxon>
        <taxon>Colletotrichum orbiculare species complex</taxon>
    </lineage>
</organism>
<evidence type="ECO:0000256" key="4">
    <source>
        <dbReference type="ARBA" id="ARBA00022723"/>
    </source>
</evidence>
<evidence type="ECO:0000256" key="5">
    <source>
        <dbReference type="ARBA" id="ARBA00023004"/>
    </source>
</evidence>
<dbReference type="GO" id="GO:0016705">
    <property type="term" value="F:oxidoreductase activity, acting on paired donors, with incorporation or reduction of molecular oxygen"/>
    <property type="evidence" value="ECO:0007669"/>
    <property type="project" value="InterPro"/>
</dbReference>
<protein>
    <submittedName>
        <fullName evidence="9">Cytochrome P450 monooxygenase gsfF</fullName>
    </submittedName>
</protein>
<dbReference type="Proteomes" id="UP000295083">
    <property type="component" value="Unassembled WGS sequence"/>
</dbReference>
<dbReference type="PRINTS" id="PR00385">
    <property type="entry name" value="P450"/>
</dbReference>
<dbReference type="PANTHER" id="PTHR24305:SF232">
    <property type="entry name" value="P450, PUTATIVE (EUROFUNG)-RELATED"/>
    <property type="match status" value="1"/>
</dbReference>
<accession>A0A4R8PWK1</accession>
<dbReference type="Pfam" id="PF00067">
    <property type="entry name" value="p450"/>
    <property type="match status" value="1"/>
</dbReference>
<keyword evidence="8" id="KW-1133">Transmembrane helix</keyword>
<comment type="similarity">
    <text evidence="2 7">Belongs to the cytochrome P450 family.</text>
</comment>
<feature type="transmembrane region" description="Helical" evidence="8">
    <location>
        <begin position="12"/>
        <end position="32"/>
    </location>
</feature>
<keyword evidence="10" id="KW-1185">Reference proteome</keyword>
<dbReference type="AlphaFoldDB" id="A0A4R8PWK1"/>
<evidence type="ECO:0000256" key="7">
    <source>
        <dbReference type="RuleBase" id="RU000461"/>
    </source>
</evidence>
<dbReference type="PRINTS" id="PR00463">
    <property type="entry name" value="EP450I"/>
</dbReference>
<name>A0A4R8PWK1_9PEZI</name>
<evidence type="ECO:0000256" key="3">
    <source>
        <dbReference type="ARBA" id="ARBA00022617"/>
    </source>
</evidence>
<gene>
    <name evidence="9" type="primary">gsfF-0</name>
    <name evidence="9" type="ORF">C8035_v010438</name>
</gene>
<keyword evidence="8" id="KW-0812">Transmembrane</keyword>
<dbReference type="InterPro" id="IPR001128">
    <property type="entry name" value="Cyt_P450"/>
</dbReference>
<proteinExistence type="inferred from homology"/>
<evidence type="ECO:0000256" key="1">
    <source>
        <dbReference type="ARBA" id="ARBA00001971"/>
    </source>
</evidence>
<evidence type="ECO:0000313" key="10">
    <source>
        <dbReference type="Proteomes" id="UP000295083"/>
    </source>
</evidence>
<evidence type="ECO:0000313" key="9">
    <source>
        <dbReference type="EMBL" id="TDZ27304.1"/>
    </source>
</evidence>
<dbReference type="InterPro" id="IPR017972">
    <property type="entry name" value="Cyt_P450_CS"/>
</dbReference>
<dbReference type="InterPro" id="IPR036396">
    <property type="entry name" value="Cyt_P450_sf"/>
</dbReference>
<keyword evidence="3 6" id="KW-0349">Heme</keyword>
<comment type="cofactor">
    <cofactor evidence="1 6">
        <name>heme</name>
        <dbReference type="ChEBI" id="CHEBI:30413"/>
    </cofactor>
</comment>
<dbReference type="GO" id="GO:0020037">
    <property type="term" value="F:heme binding"/>
    <property type="evidence" value="ECO:0007669"/>
    <property type="project" value="InterPro"/>
</dbReference>
<keyword evidence="7 9" id="KW-0503">Monooxygenase</keyword>
<evidence type="ECO:0000256" key="2">
    <source>
        <dbReference type="ARBA" id="ARBA00010617"/>
    </source>
</evidence>
<sequence length="517" mass="58348">MSLASIPQLPASSLIVLPVIAVFAALVLRIVYNLYFHPLSKYHGPWYAASFSICSAIISLLKLEPQWMVCLSKRYGTDKPIRIAPSLLLFPQTAALKDIYWDPKCNNKSLFYGTGALGPQHLFTTLDGNAHKALRKALGGPQWSVGGLKKNWEPRFDAHVQLFVERMTEFAERNEPVILSDKTAEFAADIMTMVSFTEPWGFVHNSRDERNMLRSWRDGLNSFGFVGRFRWLRDRVNRVWWGFLFLPSVDDETGMGYLMKHAARHVSEREQRISDEGFTQEKPDFLQHCLEARIDGEPLTASQRRAHVTLLFQAGADTTGTALGSTIRFLLKSPSALARARAEIAAAEAAGLLSSSIQFEETRTHLPFFVACIKETLRLQPSVTNLFPRVVPPGGKFVNGTWLPGGAEMTSNAYVVQRDPRLFGPDTETFRPERWMEESGVSKEVRSEMENGMFVFGIGPRVCLGKDVATMELYKLLPEIVRRFDLEMISEGKFVVAGGISYNVNFKVQMRSRDKFY</sequence>
<keyword evidence="4 6" id="KW-0479">Metal-binding</keyword>
<dbReference type="EMBL" id="QAPG01003791">
    <property type="protein sequence ID" value="TDZ27304.1"/>
    <property type="molecule type" value="Genomic_DNA"/>
</dbReference>
<dbReference type="GO" id="GO:0005506">
    <property type="term" value="F:iron ion binding"/>
    <property type="evidence" value="ECO:0007669"/>
    <property type="project" value="InterPro"/>
</dbReference>
<dbReference type="InterPro" id="IPR002401">
    <property type="entry name" value="Cyt_P450_E_grp-I"/>
</dbReference>
<keyword evidence="5 6" id="KW-0408">Iron</keyword>
<evidence type="ECO:0000256" key="6">
    <source>
        <dbReference type="PIRSR" id="PIRSR602401-1"/>
    </source>
</evidence>
<feature type="transmembrane region" description="Helical" evidence="8">
    <location>
        <begin position="44"/>
        <end position="63"/>
    </location>
</feature>
<comment type="caution">
    <text evidence="9">The sequence shown here is derived from an EMBL/GenBank/DDBJ whole genome shotgun (WGS) entry which is preliminary data.</text>
</comment>
<keyword evidence="8" id="KW-0472">Membrane</keyword>